<proteinExistence type="predicted"/>
<organism evidence="7 8">
    <name type="scientific">Cladophialophora chaetospira</name>
    <dbReference type="NCBI Taxonomy" id="386627"/>
    <lineage>
        <taxon>Eukaryota</taxon>
        <taxon>Fungi</taxon>
        <taxon>Dikarya</taxon>
        <taxon>Ascomycota</taxon>
        <taxon>Pezizomycotina</taxon>
        <taxon>Eurotiomycetes</taxon>
        <taxon>Chaetothyriomycetidae</taxon>
        <taxon>Chaetothyriales</taxon>
        <taxon>Herpotrichiellaceae</taxon>
        <taxon>Cladophialophora</taxon>
    </lineage>
</organism>
<dbReference type="InterPro" id="IPR029525">
    <property type="entry name" value="INO80C/Ies6"/>
</dbReference>
<comment type="caution">
    <text evidence="7">The sequence shown here is derived from an EMBL/GenBank/DDBJ whole genome shotgun (WGS) entry which is preliminary data.</text>
</comment>
<dbReference type="AlphaFoldDB" id="A0AA38WX92"/>
<evidence type="ECO:0000259" key="6">
    <source>
        <dbReference type="SMART" id="SM00993"/>
    </source>
</evidence>
<evidence type="ECO:0000313" key="8">
    <source>
        <dbReference type="Proteomes" id="UP001172673"/>
    </source>
</evidence>
<evidence type="ECO:0000256" key="3">
    <source>
        <dbReference type="ARBA" id="ARBA00023163"/>
    </source>
</evidence>
<feature type="region of interest" description="Disordered" evidence="5">
    <location>
        <begin position="1"/>
        <end position="96"/>
    </location>
</feature>
<gene>
    <name evidence="7" type="ORF">H2200_012608</name>
</gene>
<dbReference type="EMBL" id="JAPDRK010000024">
    <property type="protein sequence ID" value="KAJ9602828.1"/>
    <property type="molecule type" value="Genomic_DNA"/>
</dbReference>
<protein>
    <recommendedName>
        <fullName evidence="6">Vps72/YL1 C-terminal domain-containing protein</fullName>
    </recommendedName>
</protein>
<keyword evidence="8" id="KW-1185">Reference proteome</keyword>
<keyword evidence="3" id="KW-0804">Transcription</keyword>
<evidence type="ECO:0000256" key="2">
    <source>
        <dbReference type="ARBA" id="ARBA00023015"/>
    </source>
</evidence>
<dbReference type="InterPro" id="IPR013272">
    <property type="entry name" value="Vps72/YL1_C"/>
</dbReference>
<feature type="compositionally biased region" description="Polar residues" evidence="5">
    <location>
        <begin position="58"/>
        <end position="67"/>
    </location>
</feature>
<evidence type="ECO:0000313" key="7">
    <source>
        <dbReference type="EMBL" id="KAJ9602828.1"/>
    </source>
</evidence>
<evidence type="ECO:0000256" key="5">
    <source>
        <dbReference type="SAM" id="MobiDB-lite"/>
    </source>
</evidence>
<name>A0AA38WX92_9EURO</name>
<sequence length="205" mass="21961">MPSTPAPQDDSHQQLLDQMDIYYTPKPFRNPNWKAGNRRNKNTKQIISETQRKEASVLATQNNSGASTPLPATGANSDGAATPVHSSSAASRPVNMAQATQSLSTLVLERNLQRDKASGGGLLGVGAGGLAMGPAVTYTNIESAPSLHPANQKRYCDITGLPSKYTDPKTKLRYYDREIFAVVRTLPPGAPDQYLAARAANVVLK</sequence>
<dbReference type="PANTHER" id="PTHR31200:SF1">
    <property type="entry name" value="INO80 COMPLEX SUBUNIT C"/>
    <property type="match status" value="1"/>
</dbReference>
<dbReference type="SMART" id="SM00993">
    <property type="entry name" value="YL1_C"/>
    <property type="match status" value="1"/>
</dbReference>
<dbReference type="PANTHER" id="PTHR31200">
    <property type="entry name" value="INO80 COMPLEX SUBUNIT C"/>
    <property type="match status" value="1"/>
</dbReference>
<dbReference type="GO" id="GO:0031011">
    <property type="term" value="C:Ino80 complex"/>
    <property type="evidence" value="ECO:0007669"/>
    <property type="project" value="InterPro"/>
</dbReference>
<keyword evidence="2" id="KW-0805">Transcription regulation</keyword>
<dbReference type="Proteomes" id="UP001172673">
    <property type="component" value="Unassembled WGS sequence"/>
</dbReference>
<evidence type="ECO:0000256" key="4">
    <source>
        <dbReference type="ARBA" id="ARBA00023242"/>
    </source>
</evidence>
<reference evidence="7" key="1">
    <citation type="submission" date="2022-10" db="EMBL/GenBank/DDBJ databases">
        <title>Culturing micro-colonial fungi from biological soil crusts in the Mojave desert and describing Neophaeococcomyces mojavensis, and introducing the new genera and species Taxawa tesnikishii.</title>
        <authorList>
            <person name="Kurbessoian T."/>
            <person name="Stajich J.E."/>
        </authorList>
    </citation>
    <scope>NUCLEOTIDE SEQUENCE</scope>
    <source>
        <strain evidence="7">TK_41</strain>
    </source>
</reference>
<evidence type="ECO:0000256" key="1">
    <source>
        <dbReference type="ARBA" id="ARBA00004123"/>
    </source>
</evidence>
<keyword evidence="4" id="KW-0539">Nucleus</keyword>
<dbReference type="Pfam" id="PF08265">
    <property type="entry name" value="YL1_C"/>
    <property type="match status" value="1"/>
</dbReference>
<feature type="domain" description="Vps72/YL1 C-terminal" evidence="6">
    <location>
        <begin position="154"/>
        <end position="183"/>
    </location>
</feature>
<comment type="subcellular location">
    <subcellularLocation>
        <location evidence="1">Nucleus</location>
    </subcellularLocation>
</comment>
<accession>A0AA38WX92</accession>
<dbReference type="GO" id="GO:0006338">
    <property type="term" value="P:chromatin remodeling"/>
    <property type="evidence" value="ECO:0007669"/>
    <property type="project" value="InterPro"/>
</dbReference>